<organism evidence="3 4">
    <name type="scientific">Natrinema salifodinae</name>
    <dbReference type="NCBI Taxonomy" id="1202768"/>
    <lineage>
        <taxon>Archaea</taxon>
        <taxon>Methanobacteriati</taxon>
        <taxon>Methanobacteriota</taxon>
        <taxon>Stenosarchaea group</taxon>
        <taxon>Halobacteria</taxon>
        <taxon>Halobacteriales</taxon>
        <taxon>Natrialbaceae</taxon>
        <taxon>Natrinema</taxon>
    </lineage>
</organism>
<dbReference type="AlphaFoldDB" id="A0A1I0M5X8"/>
<evidence type="ECO:0000313" key="3">
    <source>
        <dbReference type="EMBL" id="SEV83877.1"/>
    </source>
</evidence>
<dbReference type="Proteomes" id="UP000183275">
    <property type="component" value="Unassembled WGS sequence"/>
</dbReference>
<evidence type="ECO:0000256" key="1">
    <source>
        <dbReference type="SAM" id="MobiDB-lite"/>
    </source>
</evidence>
<dbReference type="PANTHER" id="PTHR43245:SF23">
    <property type="entry name" value="NAD(P)-BINDING DOMAIN-CONTAINING PROTEIN"/>
    <property type="match status" value="1"/>
</dbReference>
<dbReference type="Pfam" id="PF01370">
    <property type="entry name" value="Epimerase"/>
    <property type="match status" value="1"/>
</dbReference>
<proteinExistence type="predicted"/>
<accession>A0A1I0M5X8</accession>
<dbReference type="RefSeq" id="WP_049989888.1">
    <property type="nucleotide sequence ID" value="NZ_FOIS01000001.1"/>
</dbReference>
<dbReference type="EMBL" id="FOIS01000001">
    <property type="protein sequence ID" value="SEV83877.1"/>
    <property type="molecule type" value="Genomic_DNA"/>
</dbReference>
<evidence type="ECO:0000313" key="4">
    <source>
        <dbReference type="Proteomes" id="UP000183275"/>
    </source>
</evidence>
<dbReference type="PANTHER" id="PTHR43245">
    <property type="entry name" value="BIFUNCTIONAL POLYMYXIN RESISTANCE PROTEIN ARNA"/>
    <property type="match status" value="1"/>
</dbReference>
<sequence length="331" mass="36707">MRILVTGGCGYIGSVLVPQLLDDEAVSEVVVLDSFAAGTPRTLLGAVDDSLEFQRGDVREYGDVERAMRGVDRVIHLAAITGADSTHDRREETFAVNRQGTDHVVTAAGKLGVDTVVFASSCNNYGRAASRNIDETTTPDPLNPYAEAKIEAEEIVRDAADEYGFDATSLRMSTNYGYAPGIRFNLVVNHFVFRGVTDRPLTVYGDGNNWRPFIHVKDAARAYKHAALHPHRWPADVYNVGSTDQNYRIEDVARLVNDELESPLEITYLEDKQPGPSYHVDFARLNETGFEPTWTLRTGIRELVDQFGGTADELDPEPDGRPKLTPTNYER</sequence>
<gene>
    <name evidence="3" type="ORF">SAMN05216285_0544</name>
</gene>
<feature type="region of interest" description="Disordered" evidence="1">
    <location>
        <begin position="309"/>
        <end position="331"/>
    </location>
</feature>
<name>A0A1I0M5X8_9EURY</name>
<reference evidence="4" key="1">
    <citation type="submission" date="2016-10" db="EMBL/GenBank/DDBJ databases">
        <authorList>
            <person name="Varghese N."/>
        </authorList>
    </citation>
    <scope>NUCLEOTIDE SEQUENCE [LARGE SCALE GENOMIC DNA]</scope>
    <source>
        <strain evidence="4">CGMCC 1.12284</strain>
    </source>
</reference>
<dbReference type="CDD" id="cd08946">
    <property type="entry name" value="SDR_e"/>
    <property type="match status" value="1"/>
</dbReference>
<dbReference type="InterPro" id="IPR050177">
    <property type="entry name" value="Lipid_A_modif_metabolic_enz"/>
</dbReference>
<dbReference type="eggNOG" id="arCOG01376">
    <property type="taxonomic scope" value="Archaea"/>
</dbReference>
<dbReference type="Gene3D" id="3.40.50.720">
    <property type="entry name" value="NAD(P)-binding Rossmann-like Domain"/>
    <property type="match status" value="1"/>
</dbReference>
<dbReference type="OrthoDB" id="4907at2157"/>
<feature type="domain" description="NAD-dependent epimerase/dehydratase" evidence="2">
    <location>
        <begin position="3"/>
        <end position="241"/>
    </location>
</feature>
<dbReference type="STRING" id="1202768.SAMN05216285_0544"/>
<evidence type="ECO:0000259" key="2">
    <source>
        <dbReference type="Pfam" id="PF01370"/>
    </source>
</evidence>
<protein>
    <submittedName>
        <fullName evidence="3">Nucleoside-diphosphate-sugar epimerase</fullName>
    </submittedName>
</protein>
<dbReference type="SUPFAM" id="SSF51735">
    <property type="entry name" value="NAD(P)-binding Rossmann-fold domains"/>
    <property type="match status" value="1"/>
</dbReference>
<dbReference type="InterPro" id="IPR001509">
    <property type="entry name" value="Epimerase_deHydtase"/>
</dbReference>
<dbReference type="InterPro" id="IPR036291">
    <property type="entry name" value="NAD(P)-bd_dom_sf"/>
</dbReference>
<keyword evidence="4" id="KW-1185">Reference proteome</keyword>